<accession>A0ABR7N2F4</accession>
<feature type="signal peptide" evidence="2">
    <location>
        <begin position="1"/>
        <end position="19"/>
    </location>
</feature>
<feature type="chain" id="PRO_5045164490" evidence="2">
    <location>
        <begin position="20"/>
        <end position="234"/>
    </location>
</feature>
<keyword evidence="2" id="KW-0732">Signal</keyword>
<dbReference type="PANTHER" id="PTHR30404">
    <property type="entry name" value="N-ACETYLMURAMOYL-L-ALANINE AMIDASE"/>
    <property type="match status" value="1"/>
</dbReference>
<dbReference type="RefSeq" id="WP_118676879.1">
    <property type="nucleotide sequence ID" value="NZ_JACRSX010000005.1"/>
</dbReference>
<dbReference type="SUPFAM" id="SSF53187">
    <property type="entry name" value="Zn-dependent exopeptidases"/>
    <property type="match status" value="1"/>
</dbReference>
<organism evidence="4 5">
    <name type="scientific">Jutongia huaianensis</name>
    <dbReference type="NCBI Taxonomy" id="2763668"/>
    <lineage>
        <taxon>Bacteria</taxon>
        <taxon>Bacillati</taxon>
        <taxon>Bacillota</taxon>
        <taxon>Clostridia</taxon>
        <taxon>Lachnospirales</taxon>
        <taxon>Lachnospiraceae</taxon>
        <taxon>Jutongia</taxon>
    </lineage>
</organism>
<dbReference type="PANTHER" id="PTHR30404:SF0">
    <property type="entry name" value="N-ACETYLMURAMOYL-L-ALANINE AMIDASE AMIC"/>
    <property type="match status" value="1"/>
</dbReference>
<sequence>MNNKINRVMSFLILGLAFAAMIFETGNAVYTWSKQADKEQRYTIVIDPGHGGNDPGKIGINDVPEKDVNLAISLKLKDILEQNDCKVIMTRETDQGLYQDGDTNKKIADLHARCRIINDSGADAVISIHQNSFTSESSKGAQVFYQTTSEKGKVLAEILQEQLVSGLDPENNRVAKANSDYYMLKNTQAPMVIVECGFLSNTQEAELLTQEAYQRRVAWTVALGTLQYVSGGHN</sequence>
<keyword evidence="5" id="KW-1185">Reference proteome</keyword>
<dbReference type="InterPro" id="IPR002508">
    <property type="entry name" value="MurNAc-LAA_cat"/>
</dbReference>
<reference evidence="4 5" key="1">
    <citation type="submission" date="2020-08" db="EMBL/GenBank/DDBJ databases">
        <title>Genome public.</title>
        <authorList>
            <person name="Liu C."/>
            <person name="Sun Q."/>
        </authorList>
    </citation>
    <scope>NUCLEOTIDE SEQUENCE [LARGE SCALE GENOMIC DNA]</scope>
    <source>
        <strain evidence="4 5">NSJ-37</strain>
    </source>
</reference>
<dbReference type="EMBL" id="JACRSX010000005">
    <property type="protein sequence ID" value="MBC8562193.1"/>
    <property type="molecule type" value="Genomic_DNA"/>
</dbReference>
<dbReference type="Proteomes" id="UP000606193">
    <property type="component" value="Unassembled WGS sequence"/>
</dbReference>
<protein>
    <submittedName>
        <fullName evidence="4">N-acetylmuramoyl-L-alanine amidase</fullName>
    </submittedName>
</protein>
<comment type="caution">
    <text evidence="4">The sequence shown here is derived from an EMBL/GenBank/DDBJ whole genome shotgun (WGS) entry which is preliminary data.</text>
</comment>
<gene>
    <name evidence="4" type="ORF">H8704_06050</name>
</gene>
<proteinExistence type="predicted"/>
<evidence type="ECO:0000256" key="1">
    <source>
        <dbReference type="ARBA" id="ARBA00022801"/>
    </source>
</evidence>
<name>A0ABR7N2F4_9FIRM</name>
<dbReference type="Gene3D" id="3.40.630.40">
    <property type="entry name" value="Zn-dependent exopeptidases"/>
    <property type="match status" value="1"/>
</dbReference>
<dbReference type="SMART" id="SM00646">
    <property type="entry name" value="Ami_3"/>
    <property type="match status" value="1"/>
</dbReference>
<evidence type="ECO:0000313" key="5">
    <source>
        <dbReference type="Proteomes" id="UP000606193"/>
    </source>
</evidence>
<feature type="domain" description="MurNAc-LAA" evidence="3">
    <location>
        <begin position="114"/>
        <end position="226"/>
    </location>
</feature>
<evidence type="ECO:0000313" key="4">
    <source>
        <dbReference type="EMBL" id="MBC8562193.1"/>
    </source>
</evidence>
<dbReference type="Pfam" id="PF01520">
    <property type="entry name" value="Amidase_3"/>
    <property type="match status" value="1"/>
</dbReference>
<keyword evidence="1" id="KW-0378">Hydrolase</keyword>
<evidence type="ECO:0000259" key="3">
    <source>
        <dbReference type="SMART" id="SM00646"/>
    </source>
</evidence>
<dbReference type="CDD" id="cd02696">
    <property type="entry name" value="MurNAc-LAA"/>
    <property type="match status" value="1"/>
</dbReference>
<dbReference type="InterPro" id="IPR050695">
    <property type="entry name" value="N-acetylmuramoyl_amidase_3"/>
</dbReference>
<evidence type="ECO:0000256" key="2">
    <source>
        <dbReference type="SAM" id="SignalP"/>
    </source>
</evidence>